<dbReference type="Pfam" id="PF01610">
    <property type="entry name" value="DDE_Tnp_ISL3"/>
    <property type="match status" value="1"/>
</dbReference>
<evidence type="ECO:0000259" key="1">
    <source>
        <dbReference type="Pfam" id="PF01610"/>
    </source>
</evidence>
<dbReference type="Proteomes" id="UP000032552">
    <property type="component" value="Unassembled WGS sequence"/>
</dbReference>
<dbReference type="InterPro" id="IPR002560">
    <property type="entry name" value="Transposase_DDE"/>
</dbReference>
<organism evidence="2 3">
    <name type="scientific">Lacticaseibacillus paracasei NRIC 0644</name>
    <dbReference type="NCBI Taxonomy" id="1435038"/>
    <lineage>
        <taxon>Bacteria</taxon>
        <taxon>Bacillati</taxon>
        <taxon>Bacillota</taxon>
        <taxon>Bacilli</taxon>
        <taxon>Lactobacillales</taxon>
        <taxon>Lactobacillaceae</taxon>
        <taxon>Lacticaseibacillus</taxon>
    </lineage>
</organism>
<sequence>MIDATARLKTSSSLIIHSLNAAYQAIIHEVLPKAQVVIDRFHIIQLAARALDQVRVQALKQGKVVTQYTSHQEQQIDKVLAGGKAGEH</sequence>
<comment type="caution">
    <text evidence="2">The sequence shown here is derived from an EMBL/GenBank/DDBJ whole genome shotgun (WGS) entry which is preliminary data.</text>
</comment>
<evidence type="ECO:0000313" key="3">
    <source>
        <dbReference type="Proteomes" id="UP000032552"/>
    </source>
</evidence>
<accession>A0A0C9QAX6</accession>
<proteinExistence type="predicted"/>
<dbReference type="AlphaFoldDB" id="A0A0C9QAX6"/>
<evidence type="ECO:0000313" key="2">
    <source>
        <dbReference type="EMBL" id="GAN35783.1"/>
    </source>
</evidence>
<gene>
    <name evidence="2" type="ORF">LC0644_0372</name>
</gene>
<protein>
    <submittedName>
        <fullName evidence="2">Transposase</fullName>
    </submittedName>
</protein>
<reference evidence="3" key="1">
    <citation type="submission" date="2014-05" db="EMBL/GenBank/DDBJ databases">
        <title>Whole genome sequencing of Lactobacillus casei NRIC0644.</title>
        <authorList>
            <person name="Atarashi H."/>
            <person name="Yoshida Y."/>
            <person name="Fujimura S."/>
            <person name="Tanaka N."/>
            <person name="Shiwa Y."/>
            <person name="Yoshikawa H."/>
            <person name="Okada S."/>
            <person name="Nakagawa J."/>
        </authorList>
    </citation>
    <scope>NUCLEOTIDE SEQUENCE [LARGE SCALE GENOMIC DNA]</scope>
    <source>
        <strain evidence="3">NRIC0644</strain>
    </source>
</reference>
<feature type="domain" description="Transposase IS204/IS1001/IS1096/IS1165 DDE" evidence="1">
    <location>
        <begin position="20"/>
        <end position="62"/>
    </location>
</feature>
<dbReference type="EMBL" id="BAYM01000023">
    <property type="protein sequence ID" value="GAN35783.1"/>
    <property type="molecule type" value="Genomic_DNA"/>
</dbReference>
<name>A0A0C9QAX6_LACPA</name>